<evidence type="ECO:0000259" key="8">
    <source>
        <dbReference type="PROSITE" id="PS50076"/>
    </source>
</evidence>
<comment type="function">
    <text evidence="1">May function as a co-chaperone.</text>
</comment>
<dbReference type="PANTHER" id="PTHR44733">
    <property type="entry name" value="DNAJ HOMOLOG SUBFAMILY C MEMBER 22"/>
    <property type="match status" value="1"/>
</dbReference>
<dbReference type="PANTHER" id="PTHR44733:SF1">
    <property type="entry name" value="DNAJ HOMOLOG SUBFAMILY C MEMBER 22"/>
    <property type="match status" value="1"/>
</dbReference>
<feature type="transmembrane region" description="Helical" evidence="7">
    <location>
        <begin position="90"/>
        <end position="108"/>
    </location>
</feature>
<name>A0A9P0ABK6_BEMTA</name>
<dbReference type="EMBL" id="OU963866">
    <property type="protein sequence ID" value="CAH0389694.1"/>
    <property type="molecule type" value="Genomic_DNA"/>
</dbReference>
<feature type="transmembrane region" description="Helical" evidence="7">
    <location>
        <begin position="161"/>
        <end position="182"/>
    </location>
</feature>
<dbReference type="KEGG" id="btab:109035617"/>
<dbReference type="SUPFAM" id="SSF46565">
    <property type="entry name" value="Chaperone J-domain"/>
    <property type="match status" value="1"/>
</dbReference>
<evidence type="ECO:0000256" key="1">
    <source>
        <dbReference type="ARBA" id="ARBA00002080"/>
    </source>
</evidence>
<keyword evidence="4 7" id="KW-0812">Transmembrane</keyword>
<keyword evidence="10" id="KW-1185">Reference proteome</keyword>
<evidence type="ECO:0000313" key="10">
    <source>
        <dbReference type="Proteomes" id="UP001152759"/>
    </source>
</evidence>
<organism evidence="9 10">
    <name type="scientific">Bemisia tabaci</name>
    <name type="common">Sweetpotato whitefly</name>
    <name type="synonym">Aleurodes tabaci</name>
    <dbReference type="NCBI Taxonomy" id="7038"/>
    <lineage>
        <taxon>Eukaryota</taxon>
        <taxon>Metazoa</taxon>
        <taxon>Ecdysozoa</taxon>
        <taxon>Arthropoda</taxon>
        <taxon>Hexapoda</taxon>
        <taxon>Insecta</taxon>
        <taxon>Pterygota</taxon>
        <taxon>Neoptera</taxon>
        <taxon>Paraneoptera</taxon>
        <taxon>Hemiptera</taxon>
        <taxon>Sternorrhyncha</taxon>
        <taxon>Aleyrodoidea</taxon>
        <taxon>Aleyrodidae</taxon>
        <taxon>Aleyrodinae</taxon>
        <taxon>Bemisia</taxon>
    </lineage>
</organism>
<comment type="subcellular location">
    <subcellularLocation>
        <location evidence="2">Membrane</location>
        <topology evidence="2">Multi-pass membrane protein</topology>
    </subcellularLocation>
</comment>
<dbReference type="Proteomes" id="UP001152759">
    <property type="component" value="Chromosome 5"/>
</dbReference>
<dbReference type="Gene3D" id="1.10.287.110">
    <property type="entry name" value="DnaJ domain"/>
    <property type="match status" value="1"/>
</dbReference>
<dbReference type="InterPro" id="IPR001623">
    <property type="entry name" value="DnaJ_domain"/>
</dbReference>
<evidence type="ECO:0000256" key="5">
    <source>
        <dbReference type="ARBA" id="ARBA00022989"/>
    </source>
</evidence>
<dbReference type="SMART" id="SM00271">
    <property type="entry name" value="DnaJ"/>
    <property type="match status" value="1"/>
</dbReference>
<dbReference type="InterPro" id="IPR036869">
    <property type="entry name" value="J_dom_sf"/>
</dbReference>
<dbReference type="Pfam" id="PF05154">
    <property type="entry name" value="TM2"/>
    <property type="match status" value="1"/>
</dbReference>
<proteinExistence type="predicted"/>
<keyword evidence="6 7" id="KW-0472">Membrane</keyword>
<evidence type="ECO:0000256" key="4">
    <source>
        <dbReference type="ARBA" id="ARBA00022692"/>
    </source>
</evidence>
<dbReference type="Pfam" id="PF00226">
    <property type="entry name" value="DnaJ"/>
    <property type="match status" value="1"/>
</dbReference>
<keyword evidence="5 7" id="KW-1133">Transmembrane helix</keyword>
<dbReference type="InterPro" id="IPR007829">
    <property type="entry name" value="TM2"/>
</dbReference>
<dbReference type="GO" id="GO:0016020">
    <property type="term" value="C:membrane"/>
    <property type="evidence" value="ECO:0007669"/>
    <property type="project" value="UniProtKB-SubCell"/>
</dbReference>
<dbReference type="PRINTS" id="PR00625">
    <property type="entry name" value="JDOMAIN"/>
</dbReference>
<evidence type="ECO:0000256" key="2">
    <source>
        <dbReference type="ARBA" id="ARBA00004141"/>
    </source>
</evidence>
<reference evidence="9" key="1">
    <citation type="submission" date="2021-12" db="EMBL/GenBank/DDBJ databases">
        <authorList>
            <person name="King R."/>
        </authorList>
    </citation>
    <scope>NUCLEOTIDE SEQUENCE</scope>
</reference>
<accession>A0A9P0ABK6</accession>
<dbReference type="AlphaFoldDB" id="A0A9P0ABK6"/>
<evidence type="ECO:0000256" key="6">
    <source>
        <dbReference type="ARBA" id="ARBA00023136"/>
    </source>
</evidence>
<protein>
    <recommendedName>
        <fullName evidence="3">DnaJ homolog subfamily C member 22</fullName>
    </recommendedName>
</protein>
<feature type="transmembrane region" description="Helical" evidence="7">
    <location>
        <begin position="120"/>
        <end position="141"/>
    </location>
</feature>
<dbReference type="PROSITE" id="PS50076">
    <property type="entry name" value="DNAJ_2"/>
    <property type="match status" value="1"/>
</dbReference>
<gene>
    <name evidence="9" type="ORF">BEMITA_LOCUS8501</name>
</gene>
<feature type="domain" description="J" evidence="8">
    <location>
        <begin position="287"/>
        <end position="357"/>
    </location>
</feature>
<evidence type="ECO:0000256" key="3">
    <source>
        <dbReference type="ARBA" id="ARBA00020945"/>
    </source>
</evidence>
<dbReference type="CDD" id="cd06257">
    <property type="entry name" value="DnaJ"/>
    <property type="match status" value="1"/>
</dbReference>
<dbReference type="OrthoDB" id="10262359at2759"/>
<sequence length="358" mass="41689">MAKNEKSVFLTYLLWLLGGFFGLHHFYLGRDMQGFLWWCTLGGYMGCGWLRDIFHIREYVADANRDQEYMKKLSQTLRQNPKPPFSSVRFLGMIVVGYIWGSIVHLAVPEEEVGGYSFLWLRHLVPLACALGVWSVGNIGHETGGLKLPLITAYVTYPLTFYNYFDESTSFTIMVIAAAYMFDTKAKKWKRRFRPQTSCLKRCLILGSCALLYASLLGSYLYFNASITDEEGEQLPMREAIYHFFKSPWWTDIKQSFIDTYNYAQVHGWMEVWKQIIDLSDPYGEQNAFKVLDLSMGARQSDINSRCKKLAVKYHPDRVQDPEEKKVAQEKFYEIQQACEILSSNRAKKRRKNKQFNE</sequence>
<evidence type="ECO:0000313" key="9">
    <source>
        <dbReference type="EMBL" id="CAH0389694.1"/>
    </source>
</evidence>
<feature type="transmembrane region" description="Helical" evidence="7">
    <location>
        <begin position="203"/>
        <end position="223"/>
    </location>
</feature>
<evidence type="ECO:0000256" key="7">
    <source>
        <dbReference type="SAM" id="Phobius"/>
    </source>
</evidence>
<feature type="transmembrane region" description="Helical" evidence="7">
    <location>
        <begin position="7"/>
        <end position="28"/>
    </location>
</feature>